<keyword evidence="3" id="KW-0378">Hydrolase</keyword>
<keyword evidence="1" id="KW-0732">Signal</keyword>
<dbReference type="EMBL" id="QWEG01000001">
    <property type="protein sequence ID" value="RHW43531.1"/>
    <property type="molecule type" value="Genomic_DNA"/>
</dbReference>
<feature type="signal peptide" evidence="1">
    <location>
        <begin position="1"/>
        <end position="26"/>
    </location>
</feature>
<organism evidence="3 4">
    <name type="scientific">Neobacillus notoginsengisoli</name>
    <dbReference type="NCBI Taxonomy" id="1578198"/>
    <lineage>
        <taxon>Bacteria</taxon>
        <taxon>Bacillati</taxon>
        <taxon>Bacillota</taxon>
        <taxon>Bacilli</taxon>
        <taxon>Bacillales</taxon>
        <taxon>Bacillaceae</taxon>
        <taxon>Neobacillus</taxon>
    </lineage>
</organism>
<dbReference type="Proteomes" id="UP000284416">
    <property type="component" value="Unassembled WGS sequence"/>
</dbReference>
<dbReference type="Gene3D" id="3.40.50.1110">
    <property type="entry name" value="SGNH hydrolase"/>
    <property type="match status" value="1"/>
</dbReference>
<feature type="chain" id="PRO_5019465234" evidence="1">
    <location>
        <begin position="27"/>
        <end position="249"/>
    </location>
</feature>
<dbReference type="PANTHER" id="PTHR30383">
    <property type="entry name" value="THIOESTERASE 1/PROTEASE 1/LYSOPHOSPHOLIPASE L1"/>
    <property type="match status" value="1"/>
</dbReference>
<comment type="caution">
    <text evidence="3">The sequence shown here is derived from an EMBL/GenBank/DDBJ whole genome shotgun (WGS) entry which is preliminary data.</text>
</comment>
<evidence type="ECO:0000313" key="4">
    <source>
        <dbReference type="Proteomes" id="UP000284416"/>
    </source>
</evidence>
<sequence>MKFNKLISSSILISSLILSLPFAATAKNAVKEDFDYVALGDSLAAGQTPYKELKAGYPDYLASRFAQSQYNIELENYGFSGYRTTDILNELYYPTNPKYASLRASIKDAELVTIGIGANDLLANLTKIQQNPALAPGVIQGIGNNLFAILSEIDRIKPGTKVYVMGYYNPYPHLPEDQQAALLPLLDGLNRVIETVALANGDEFVPTAELIKKYEKKYVPNPADIHLSLEGYEAIAKEFWKTYLKTRNS</sequence>
<evidence type="ECO:0000256" key="1">
    <source>
        <dbReference type="SAM" id="SignalP"/>
    </source>
</evidence>
<evidence type="ECO:0000259" key="2">
    <source>
        <dbReference type="Pfam" id="PF13472"/>
    </source>
</evidence>
<feature type="domain" description="SGNH hydrolase-type esterase" evidence="2">
    <location>
        <begin position="38"/>
        <end position="234"/>
    </location>
</feature>
<dbReference type="GO" id="GO:0004622">
    <property type="term" value="F:phosphatidylcholine lysophospholipase activity"/>
    <property type="evidence" value="ECO:0007669"/>
    <property type="project" value="TreeGrafter"/>
</dbReference>
<protein>
    <submittedName>
        <fullName evidence="3">SGNH/GDSL hydrolase family protein</fullName>
    </submittedName>
</protein>
<dbReference type="InterPro" id="IPR013830">
    <property type="entry name" value="SGNH_hydro"/>
</dbReference>
<dbReference type="RefSeq" id="WP_118919138.1">
    <property type="nucleotide sequence ID" value="NZ_QWEG01000001.1"/>
</dbReference>
<dbReference type="PANTHER" id="PTHR30383:SF27">
    <property type="entry name" value="SPORE GERMINATION LIPASE LIPC"/>
    <property type="match status" value="1"/>
</dbReference>
<dbReference type="AlphaFoldDB" id="A0A417Z120"/>
<reference evidence="3 4" key="1">
    <citation type="journal article" date="2017" name="Int. J. Syst. Evol. Microbiol.">
        <title>Bacillus notoginsengisoli sp. nov., a novel bacterium isolated from the rhizosphere of Panax notoginseng.</title>
        <authorList>
            <person name="Zhang M.Y."/>
            <person name="Cheng J."/>
            <person name="Cai Y."/>
            <person name="Zhang T.Y."/>
            <person name="Wu Y.Y."/>
            <person name="Manikprabhu D."/>
            <person name="Li W.J."/>
            <person name="Zhang Y.X."/>
        </authorList>
    </citation>
    <scope>NUCLEOTIDE SEQUENCE [LARGE SCALE GENOMIC DNA]</scope>
    <source>
        <strain evidence="3 4">JCM 30743</strain>
    </source>
</reference>
<dbReference type="OrthoDB" id="1815486at2"/>
<proteinExistence type="predicted"/>
<evidence type="ECO:0000313" key="3">
    <source>
        <dbReference type="EMBL" id="RHW43531.1"/>
    </source>
</evidence>
<dbReference type="Pfam" id="PF13472">
    <property type="entry name" value="Lipase_GDSL_2"/>
    <property type="match status" value="1"/>
</dbReference>
<accession>A0A417Z120</accession>
<dbReference type="InterPro" id="IPR051532">
    <property type="entry name" value="Ester_Hydrolysis_Enzymes"/>
</dbReference>
<gene>
    <name evidence="3" type="ORF">D1B31_02425</name>
</gene>
<dbReference type="SUPFAM" id="SSF52266">
    <property type="entry name" value="SGNH hydrolase"/>
    <property type="match status" value="1"/>
</dbReference>
<name>A0A417Z120_9BACI</name>
<keyword evidence="4" id="KW-1185">Reference proteome</keyword>
<dbReference type="InterPro" id="IPR036514">
    <property type="entry name" value="SGNH_hydro_sf"/>
</dbReference>